<comment type="caution">
    <text evidence="2">The sequence shown here is derived from an EMBL/GenBank/DDBJ whole genome shotgun (WGS) entry which is preliminary data.</text>
</comment>
<sequence length="114" mass="12304">MDGNENTTCSSKSGHRLGFELVQCSSLDPSQDGGEKIACLVSEDLQQKYKLPDNHVTAQSMNGLFSEHRSGLCGCGGGCGGDDEDDDDDDDNDADDDNDNDDDDDYDDHRCCCV</sequence>
<dbReference type="AlphaFoldDB" id="A0AAV4FHZ8"/>
<proteinExistence type="predicted"/>
<name>A0AAV4FHZ8_9GAST</name>
<accession>A0AAV4FHZ8</accession>
<feature type="region of interest" description="Disordered" evidence="1">
    <location>
        <begin position="84"/>
        <end position="114"/>
    </location>
</feature>
<keyword evidence="3" id="KW-1185">Reference proteome</keyword>
<evidence type="ECO:0000313" key="3">
    <source>
        <dbReference type="Proteomes" id="UP000762676"/>
    </source>
</evidence>
<organism evidence="2 3">
    <name type="scientific">Elysia marginata</name>
    <dbReference type="NCBI Taxonomy" id="1093978"/>
    <lineage>
        <taxon>Eukaryota</taxon>
        <taxon>Metazoa</taxon>
        <taxon>Spiralia</taxon>
        <taxon>Lophotrochozoa</taxon>
        <taxon>Mollusca</taxon>
        <taxon>Gastropoda</taxon>
        <taxon>Heterobranchia</taxon>
        <taxon>Euthyneura</taxon>
        <taxon>Panpulmonata</taxon>
        <taxon>Sacoglossa</taxon>
        <taxon>Placobranchoidea</taxon>
        <taxon>Plakobranchidae</taxon>
        <taxon>Elysia</taxon>
    </lineage>
</organism>
<evidence type="ECO:0000256" key="1">
    <source>
        <dbReference type="SAM" id="MobiDB-lite"/>
    </source>
</evidence>
<evidence type="ECO:0000313" key="2">
    <source>
        <dbReference type="EMBL" id="GFR72691.1"/>
    </source>
</evidence>
<reference evidence="2 3" key="1">
    <citation type="journal article" date="2021" name="Elife">
        <title>Chloroplast acquisition without the gene transfer in kleptoplastic sea slugs, Plakobranchus ocellatus.</title>
        <authorList>
            <person name="Maeda T."/>
            <person name="Takahashi S."/>
            <person name="Yoshida T."/>
            <person name="Shimamura S."/>
            <person name="Takaki Y."/>
            <person name="Nagai Y."/>
            <person name="Toyoda A."/>
            <person name="Suzuki Y."/>
            <person name="Arimoto A."/>
            <person name="Ishii H."/>
            <person name="Satoh N."/>
            <person name="Nishiyama T."/>
            <person name="Hasebe M."/>
            <person name="Maruyama T."/>
            <person name="Minagawa J."/>
            <person name="Obokata J."/>
            <person name="Shigenobu S."/>
        </authorList>
    </citation>
    <scope>NUCLEOTIDE SEQUENCE [LARGE SCALE GENOMIC DNA]</scope>
</reference>
<dbReference type="Proteomes" id="UP000762676">
    <property type="component" value="Unassembled WGS sequence"/>
</dbReference>
<protein>
    <submittedName>
        <fullName evidence="2">Uncharacterized protein</fullName>
    </submittedName>
</protein>
<feature type="compositionally biased region" description="Acidic residues" evidence="1">
    <location>
        <begin position="84"/>
        <end position="106"/>
    </location>
</feature>
<gene>
    <name evidence="2" type="ORF">ElyMa_003847900</name>
</gene>
<dbReference type="EMBL" id="BMAT01007850">
    <property type="protein sequence ID" value="GFR72691.1"/>
    <property type="molecule type" value="Genomic_DNA"/>
</dbReference>